<proteinExistence type="predicted"/>
<organism evidence="1 2">
    <name type="scientific">Aerophototrophica crusticola</name>
    <dbReference type="NCBI Taxonomy" id="1709002"/>
    <lineage>
        <taxon>Bacteria</taxon>
        <taxon>Pseudomonadati</taxon>
        <taxon>Pseudomonadota</taxon>
        <taxon>Alphaproteobacteria</taxon>
        <taxon>Rhodospirillales</taxon>
        <taxon>Rhodospirillaceae</taxon>
        <taxon>Aerophototrophica</taxon>
    </lineage>
</organism>
<dbReference type="KEGG" id="acru:HHL28_00610"/>
<sequence length="109" mass="12212">MAMLPGTALADGKQNFSLLNKTGYTISEVYVAPSKSSSWEEDILGRDVLPDGTAVDIVFSRKEKSCKWDLKVIYDDGEEAEWDNFDLCTVSKIAISYNRKSGETWATYE</sequence>
<gene>
    <name evidence="1" type="ORF">HHL28_00610</name>
</gene>
<dbReference type="GO" id="GO:0016829">
    <property type="term" value="F:lyase activity"/>
    <property type="evidence" value="ECO:0007669"/>
    <property type="project" value="UniProtKB-KW"/>
</dbReference>
<keyword evidence="1" id="KW-0456">Lyase</keyword>
<accession>A0A858R3P5</accession>
<protein>
    <submittedName>
        <fullName evidence="1">Argininosuccinate lyase</fullName>
    </submittedName>
</protein>
<dbReference type="AlphaFoldDB" id="A0A858R3P5"/>
<evidence type="ECO:0000313" key="1">
    <source>
        <dbReference type="EMBL" id="QJE71813.1"/>
    </source>
</evidence>
<name>A0A858R3P5_9PROT</name>
<keyword evidence="2" id="KW-1185">Reference proteome</keyword>
<dbReference type="EMBL" id="CP051775">
    <property type="protein sequence ID" value="QJE71813.1"/>
    <property type="molecule type" value="Genomic_DNA"/>
</dbReference>
<evidence type="ECO:0000313" key="2">
    <source>
        <dbReference type="Proteomes" id="UP000501891"/>
    </source>
</evidence>
<dbReference type="Proteomes" id="UP000501891">
    <property type="component" value="Chromosome"/>
</dbReference>
<reference evidence="1" key="1">
    <citation type="submission" date="2020-04" db="EMBL/GenBank/DDBJ databases">
        <title>A desert anoxygenic phototrophic bacterium fixes CO2 using RubisCO under aerobic conditions.</title>
        <authorList>
            <person name="Tang K."/>
        </authorList>
    </citation>
    <scope>NUCLEOTIDE SEQUENCE [LARGE SCALE GENOMIC DNA]</scope>
    <source>
        <strain evidence="1">MIMtkB3</strain>
    </source>
</reference>